<name>A0A316DIY3_9BACT</name>
<protein>
    <submittedName>
        <fullName evidence="4">Acetyl esterase/lipase</fullName>
    </submittedName>
</protein>
<dbReference type="GO" id="GO:0016787">
    <property type="term" value="F:hydrolase activity"/>
    <property type="evidence" value="ECO:0007669"/>
    <property type="project" value="UniProtKB-KW"/>
</dbReference>
<feature type="signal peptide" evidence="2">
    <location>
        <begin position="1"/>
        <end position="19"/>
    </location>
</feature>
<reference evidence="4 5" key="1">
    <citation type="submission" date="2018-05" db="EMBL/GenBank/DDBJ databases">
        <title>Genomic Encyclopedia of Archaeal and Bacterial Type Strains, Phase II (KMG-II): from individual species to whole genera.</title>
        <authorList>
            <person name="Goeker M."/>
        </authorList>
    </citation>
    <scope>NUCLEOTIDE SEQUENCE [LARGE SCALE GENOMIC DNA]</scope>
    <source>
        <strain evidence="4 5">DSM 22214</strain>
    </source>
</reference>
<dbReference type="PANTHER" id="PTHR48081:SF6">
    <property type="entry name" value="PEPTIDASE S9 PROLYL OLIGOPEPTIDASE CATALYTIC DOMAIN-CONTAINING PROTEIN"/>
    <property type="match status" value="1"/>
</dbReference>
<feature type="domain" description="Dienelactone hydrolase" evidence="3">
    <location>
        <begin position="152"/>
        <end position="270"/>
    </location>
</feature>
<comment type="caution">
    <text evidence="4">The sequence shown here is derived from an EMBL/GenBank/DDBJ whole genome shotgun (WGS) entry which is preliminary data.</text>
</comment>
<dbReference type="EMBL" id="QGGO01000031">
    <property type="protein sequence ID" value="PWK18134.1"/>
    <property type="molecule type" value="Genomic_DNA"/>
</dbReference>
<dbReference type="RefSeq" id="WP_109744824.1">
    <property type="nucleotide sequence ID" value="NZ_QGGO01000031.1"/>
</dbReference>
<keyword evidence="1" id="KW-0378">Hydrolase</keyword>
<dbReference type="InterPro" id="IPR050300">
    <property type="entry name" value="GDXG_lipolytic_enzyme"/>
</dbReference>
<dbReference type="Proteomes" id="UP000245489">
    <property type="component" value="Unassembled WGS sequence"/>
</dbReference>
<dbReference type="OrthoDB" id="9794725at2"/>
<keyword evidence="5" id="KW-1185">Reference proteome</keyword>
<dbReference type="Gene3D" id="3.40.50.1820">
    <property type="entry name" value="alpha/beta hydrolase"/>
    <property type="match status" value="1"/>
</dbReference>
<sequence length="289" mass="32026">MKKTLVLFISFAFLFNSNAQKVISLYEGKAKGSENWTWQEATSEKNIFNTKVVYNVASPTITAYIPENPNGTSVIVAPGGAFHTLSIDNEGTDVAKWLNAKGVTAFVLKYRVVHSLTDDPVKELMPKMGNFKALDEENATVVPLATQDGLTAVKYVRDHAKEFNLDPKKIGFMGFSAGGTLTMSVVYSAEDSNRPNFVAPIYAYENAIIGNNMPKEKTPIFIAVASDDQLGFMPHSINIYRKWFDAKQPAELHIYEKGGHGFGMRKTGISTDGWIDSFGNWLKMQGYLK</sequence>
<dbReference type="PANTHER" id="PTHR48081">
    <property type="entry name" value="AB HYDROLASE SUPERFAMILY PROTEIN C4A8.06C"/>
    <property type="match status" value="1"/>
</dbReference>
<organism evidence="4 5">
    <name type="scientific">Arcicella aurantiaca</name>
    <dbReference type="NCBI Taxonomy" id="591202"/>
    <lineage>
        <taxon>Bacteria</taxon>
        <taxon>Pseudomonadati</taxon>
        <taxon>Bacteroidota</taxon>
        <taxon>Cytophagia</taxon>
        <taxon>Cytophagales</taxon>
        <taxon>Flectobacillaceae</taxon>
        <taxon>Arcicella</taxon>
    </lineage>
</organism>
<proteinExistence type="predicted"/>
<gene>
    <name evidence="4" type="ORF">LV89_04161</name>
</gene>
<dbReference type="InterPro" id="IPR002925">
    <property type="entry name" value="Dienelactn_hydro"/>
</dbReference>
<dbReference type="Pfam" id="PF01738">
    <property type="entry name" value="DLH"/>
    <property type="match status" value="1"/>
</dbReference>
<keyword evidence="2" id="KW-0732">Signal</keyword>
<feature type="chain" id="PRO_5016421517" evidence="2">
    <location>
        <begin position="20"/>
        <end position="289"/>
    </location>
</feature>
<dbReference type="SUPFAM" id="SSF53474">
    <property type="entry name" value="alpha/beta-Hydrolases"/>
    <property type="match status" value="1"/>
</dbReference>
<accession>A0A316DIY3</accession>
<evidence type="ECO:0000256" key="1">
    <source>
        <dbReference type="ARBA" id="ARBA00022801"/>
    </source>
</evidence>
<evidence type="ECO:0000259" key="3">
    <source>
        <dbReference type="Pfam" id="PF01738"/>
    </source>
</evidence>
<evidence type="ECO:0000256" key="2">
    <source>
        <dbReference type="SAM" id="SignalP"/>
    </source>
</evidence>
<evidence type="ECO:0000313" key="5">
    <source>
        <dbReference type="Proteomes" id="UP000245489"/>
    </source>
</evidence>
<dbReference type="InterPro" id="IPR029058">
    <property type="entry name" value="AB_hydrolase_fold"/>
</dbReference>
<dbReference type="AlphaFoldDB" id="A0A316DIY3"/>
<evidence type="ECO:0000313" key="4">
    <source>
        <dbReference type="EMBL" id="PWK18134.1"/>
    </source>
</evidence>